<feature type="compositionally biased region" description="Acidic residues" evidence="1">
    <location>
        <begin position="254"/>
        <end position="263"/>
    </location>
</feature>
<feature type="region of interest" description="Disordered" evidence="1">
    <location>
        <begin position="227"/>
        <end position="263"/>
    </location>
</feature>
<organism evidence="2 3">
    <name type="scientific">Ambispora leptoticha</name>
    <dbReference type="NCBI Taxonomy" id="144679"/>
    <lineage>
        <taxon>Eukaryota</taxon>
        <taxon>Fungi</taxon>
        <taxon>Fungi incertae sedis</taxon>
        <taxon>Mucoromycota</taxon>
        <taxon>Glomeromycotina</taxon>
        <taxon>Glomeromycetes</taxon>
        <taxon>Archaeosporales</taxon>
        <taxon>Ambisporaceae</taxon>
        <taxon>Ambispora</taxon>
    </lineage>
</organism>
<evidence type="ECO:0000313" key="3">
    <source>
        <dbReference type="Proteomes" id="UP000789508"/>
    </source>
</evidence>
<dbReference type="AlphaFoldDB" id="A0A9N9HU97"/>
<gene>
    <name evidence="2" type="ORF">ALEPTO_LOCUS11734</name>
</gene>
<dbReference type="Proteomes" id="UP000789508">
    <property type="component" value="Unassembled WGS sequence"/>
</dbReference>
<sequence>DYKLFIQNKQLYHLVRKMSDDIREIKDKLRHQRGQQKKDFSAKVLDDIYTGVVKRLFPFHVYPTQTILKDTLKDYLNNNFHEFMLLQKMKNYCGAVLQNVRSSVWKVYGHERLPSLKSKASTNDIVKWKESLNVYSCYCALFEQNDDSVFWVLVIARCAFTTVAVPILINQHCAFTLAVCDILLNPRSTNVLCTEKRIRRRMDQYLNDFNNGGPCYDSAETIMSEELSVGSQDDDEQSLPDHDHASQSSMLSQEEQDELFDTY</sequence>
<name>A0A9N9HU97_9GLOM</name>
<evidence type="ECO:0000313" key="2">
    <source>
        <dbReference type="EMBL" id="CAG8705658.1"/>
    </source>
</evidence>
<comment type="caution">
    <text evidence="2">The sequence shown here is derived from an EMBL/GenBank/DDBJ whole genome shotgun (WGS) entry which is preliminary data.</text>
</comment>
<protein>
    <submittedName>
        <fullName evidence="2">3509_t:CDS:1</fullName>
    </submittedName>
</protein>
<keyword evidence="3" id="KW-1185">Reference proteome</keyword>
<evidence type="ECO:0000256" key="1">
    <source>
        <dbReference type="SAM" id="MobiDB-lite"/>
    </source>
</evidence>
<proteinExistence type="predicted"/>
<dbReference type="OrthoDB" id="2449530at2759"/>
<accession>A0A9N9HU97</accession>
<dbReference type="EMBL" id="CAJVPS010020858">
    <property type="protein sequence ID" value="CAG8705658.1"/>
    <property type="molecule type" value="Genomic_DNA"/>
</dbReference>
<feature type="non-terminal residue" evidence="2">
    <location>
        <position position="263"/>
    </location>
</feature>
<reference evidence="2" key="1">
    <citation type="submission" date="2021-06" db="EMBL/GenBank/DDBJ databases">
        <authorList>
            <person name="Kallberg Y."/>
            <person name="Tangrot J."/>
            <person name="Rosling A."/>
        </authorList>
    </citation>
    <scope>NUCLEOTIDE SEQUENCE</scope>
    <source>
        <strain evidence="2">FL130A</strain>
    </source>
</reference>